<dbReference type="GO" id="GO:0016787">
    <property type="term" value="F:hydrolase activity"/>
    <property type="evidence" value="ECO:0007669"/>
    <property type="project" value="UniProtKB-KW"/>
</dbReference>
<dbReference type="PANTHER" id="PTHR37017">
    <property type="entry name" value="AB HYDROLASE-1 DOMAIN-CONTAINING PROTEIN-RELATED"/>
    <property type="match status" value="1"/>
</dbReference>
<evidence type="ECO:0000313" key="3">
    <source>
        <dbReference type="Proteomes" id="UP000279275"/>
    </source>
</evidence>
<dbReference type="AlphaFoldDB" id="A0A3M2LGQ6"/>
<organism evidence="2 3">
    <name type="scientific">Nocardia stercoris</name>
    <dbReference type="NCBI Taxonomy" id="2483361"/>
    <lineage>
        <taxon>Bacteria</taxon>
        <taxon>Bacillati</taxon>
        <taxon>Actinomycetota</taxon>
        <taxon>Actinomycetes</taxon>
        <taxon>Mycobacteriales</taxon>
        <taxon>Nocardiaceae</taxon>
        <taxon>Nocardia</taxon>
    </lineage>
</organism>
<accession>A0A3M2LGQ6</accession>
<dbReference type="InterPro" id="IPR000073">
    <property type="entry name" value="AB_hydrolase_1"/>
</dbReference>
<dbReference type="Pfam" id="PF12697">
    <property type="entry name" value="Abhydrolase_6"/>
    <property type="match status" value="1"/>
</dbReference>
<sequence length="224" mass="23815">MSTTTRRFVLVPGAGGVGWYWSRVAAALTEAGHIAIPIDLPGDDTAAGLAEYRDLVLAQATDGDVIVAQSMGAFTAASVCEQLDVAELVLVNAMIPVPGETAGQWWGDVGSIDARIAAADAGGYSREFDPEIYFLHDVPPEIAREGEPFQRPEADRAFGDPCLFTGWPARTRVLAGAGDRFFPLALQQRLARERIGVEPDVVPGGHLVALSNPRAVVDYLLSGD</sequence>
<protein>
    <submittedName>
        <fullName evidence="2">Alpha/beta hydrolase</fullName>
    </submittedName>
</protein>
<evidence type="ECO:0000313" key="2">
    <source>
        <dbReference type="EMBL" id="RMI33928.1"/>
    </source>
</evidence>
<dbReference type="EMBL" id="RFFH01000002">
    <property type="protein sequence ID" value="RMI33928.1"/>
    <property type="molecule type" value="Genomic_DNA"/>
</dbReference>
<reference evidence="2 3" key="1">
    <citation type="submission" date="2018-10" db="EMBL/GenBank/DDBJ databases">
        <title>Isolation from cow dung.</title>
        <authorList>
            <person name="Ling L."/>
        </authorList>
    </citation>
    <scope>NUCLEOTIDE SEQUENCE [LARGE SCALE GENOMIC DNA]</scope>
    <source>
        <strain evidence="2 3">NEAU-LL90</strain>
    </source>
</reference>
<gene>
    <name evidence="2" type="ORF">EBN03_05525</name>
</gene>
<dbReference type="OrthoDB" id="9773549at2"/>
<dbReference type="InterPro" id="IPR052897">
    <property type="entry name" value="Sec-Metab_Biosynth_Hydrolase"/>
</dbReference>
<dbReference type="Gene3D" id="3.40.50.1820">
    <property type="entry name" value="alpha/beta hydrolase"/>
    <property type="match status" value="1"/>
</dbReference>
<dbReference type="PANTHER" id="PTHR37017:SF11">
    <property type="entry name" value="ESTERASE_LIPASE_THIOESTERASE DOMAIN-CONTAINING PROTEIN"/>
    <property type="match status" value="1"/>
</dbReference>
<dbReference type="SUPFAM" id="SSF53474">
    <property type="entry name" value="alpha/beta-Hydrolases"/>
    <property type="match status" value="1"/>
</dbReference>
<dbReference type="InterPro" id="IPR029058">
    <property type="entry name" value="AB_hydrolase_fold"/>
</dbReference>
<feature type="domain" description="AB hydrolase-1" evidence="1">
    <location>
        <begin position="8"/>
        <end position="218"/>
    </location>
</feature>
<evidence type="ECO:0000259" key="1">
    <source>
        <dbReference type="Pfam" id="PF12697"/>
    </source>
</evidence>
<keyword evidence="2" id="KW-0378">Hydrolase</keyword>
<proteinExistence type="predicted"/>
<dbReference type="Proteomes" id="UP000279275">
    <property type="component" value="Unassembled WGS sequence"/>
</dbReference>
<name>A0A3M2LGQ6_9NOCA</name>
<comment type="caution">
    <text evidence="2">The sequence shown here is derived from an EMBL/GenBank/DDBJ whole genome shotgun (WGS) entry which is preliminary data.</text>
</comment>
<keyword evidence="3" id="KW-1185">Reference proteome</keyword>
<dbReference type="RefSeq" id="WP_122186854.1">
    <property type="nucleotide sequence ID" value="NZ_RFFH01000002.1"/>
</dbReference>